<reference evidence="1 2" key="1">
    <citation type="submission" date="2020-09" db="EMBL/GenBank/DDBJ databases">
        <title>Characterization and genome sequencing of Ruminiclostridium sp. nov. MA18.</title>
        <authorList>
            <person name="Rettenmaier R."/>
            <person name="Kowollik M.-L."/>
            <person name="Liebl W."/>
            <person name="Zverlov V."/>
        </authorList>
    </citation>
    <scope>NUCLEOTIDE SEQUENCE [LARGE SCALE GENOMIC DNA]</scope>
    <source>
        <strain evidence="1 2">MA18</strain>
    </source>
</reference>
<accession>A0A4V6EPV2</accession>
<organism evidence="1 2">
    <name type="scientific">Ruminiclostridium herbifermentans</name>
    <dbReference type="NCBI Taxonomy" id="2488810"/>
    <lineage>
        <taxon>Bacteria</taxon>
        <taxon>Bacillati</taxon>
        <taxon>Bacillota</taxon>
        <taxon>Clostridia</taxon>
        <taxon>Eubacteriales</taxon>
        <taxon>Oscillospiraceae</taxon>
        <taxon>Ruminiclostridium</taxon>
    </lineage>
</organism>
<evidence type="ECO:0000313" key="1">
    <source>
        <dbReference type="EMBL" id="QNU66046.1"/>
    </source>
</evidence>
<dbReference type="Proteomes" id="UP000306409">
    <property type="component" value="Chromosome"/>
</dbReference>
<sequence length="867" mass="101500">MLQNKKLFIPKQTLAPNRVLKKKHNDAFVQKIFAKYNVSRNNLAAWFDLFYKVDRAFDNYVRTDIEQLLININMQLQILEQSDKSSNNHKSSTSILNKQALTNFKNQLENTVKAVHSSSRHQSIRYLKERLINYNLSNSMVLENAFYLQSIKANHTFQRDLKNEASLNIQAISSGTNLGSIYSFLTREESVLGRILSFPKRESLDLSNVLNLPARLELNLGNILSVPTKAEHRLRSIFSFPIGFNLNNTIKAINEYIRTINGLYLKSIKPYHAYQRDLKNEISLNFIDNTVKLRLGDILSVPARARYGFENIIRFLTREDSGLGNTLSVLTRAEHRLRSNLSTPIGFKINNTIKAINEYIKTINVFYLKSIKLYHADQRDLKNEISLNFIDKAVKLRLGDILSVPSRARYCFENIIRFLTRDESGLGNTLSVPIRAEHRLGNVMSFPARARYRLDNILRFLTRFEISEARKVIKEYRRTINGGFGSVLLPYNFKMVSGGKGINSFYLRYISDSINTIYPIENINGFDRLYSEIGNYEENYTNVINMNPYNFRNYYHIYFPGLSSFISSGFKKAFIQSESIKAFSSIIHDKIVSGLRQELPETLRLAYRLGLFRANKLTKRKQKREMNSETREFWHNMTYNIIQGFRKELENKTTYFFTNYIDKKAYGLSPFLDNEDEDDYNERQNGDWTLKETFTHNKNTSFLHMSERERNRITPYSIYNLRKTYPDIYNMLTFAGLLPTLYVQKHSRETAMSILSKSVQNYYTLNRNLTVKAYDHLRNKLEKEDRGFVWPEAMKYKATMDFRSVNKPQKNSSYIEEIQALKTQVVNIEKQTLQYIHTSNVNVNSLVERIYKEIEQKIKVDRVRRGY</sequence>
<gene>
    <name evidence="1" type="ORF">EHE19_014305</name>
</gene>
<evidence type="ECO:0000313" key="2">
    <source>
        <dbReference type="Proteomes" id="UP000306409"/>
    </source>
</evidence>
<protein>
    <submittedName>
        <fullName evidence="1">Uncharacterized protein</fullName>
    </submittedName>
</protein>
<name>A0A4V6EPV2_9FIRM</name>
<keyword evidence="2" id="KW-1185">Reference proteome</keyword>
<dbReference type="RefSeq" id="WP_137696794.1">
    <property type="nucleotide sequence ID" value="NZ_CP061336.1"/>
</dbReference>
<dbReference type="KEGG" id="rher:EHE19_014305"/>
<dbReference type="AlphaFoldDB" id="A0A4V6EPV2"/>
<dbReference type="EMBL" id="CP061336">
    <property type="protein sequence ID" value="QNU66046.1"/>
    <property type="molecule type" value="Genomic_DNA"/>
</dbReference>
<proteinExistence type="predicted"/>